<dbReference type="EMBL" id="WEIA01000015">
    <property type="protein sequence ID" value="NLR23357.1"/>
    <property type="molecule type" value="Genomic_DNA"/>
</dbReference>
<protein>
    <recommendedName>
        <fullName evidence="5">HEPN domain-containing protein</fullName>
    </recommendedName>
</protein>
<reference evidence="2 4" key="2">
    <citation type="submission" date="2023-10" db="EMBL/GenBank/DDBJ databases">
        <title>To unveil natural product biosynthetic capacity in Pseudoalteromonas.</title>
        <authorList>
            <person name="Wang J."/>
        </authorList>
    </citation>
    <scope>NUCLEOTIDE SEQUENCE [LARGE SCALE GENOMIC DNA]</scope>
    <source>
        <strain evidence="2 4">DSM 15914</strain>
    </source>
</reference>
<evidence type="ECO:0000313" key="2">
    <source>
        <dbReference type="EMBL" id="WOX29262.1"/>
    </source>
</evidence>
<accession>A0A8I2H7A3</accession>
<name>A0A8I2H7A3_9GAMM</name>
<dbReference type="Proteomes" id="UP000646877">
    <property type="component" value="Unassembled WGS sequence"/>
</dbReference>
<evidence type="ECO:0008006" key="5">
    <source>
        <dbReference type="Google" id="ProtNLM"/>
    </source>
</evidence>
<evidence type="ECO:0000313" key="1">
    <source>
        <dbReference type="EMBL" id="NLR23357.1"/>
    </source>
</evidence>
<evidence type="ECO:0000313" key="4">
    <source>
        <dbReference type="Proteomes" id="UP001304419"/>
    </source>
</evidence>
<gene>
    <name evidence="1" type="ORF">F9Y85_18985</name>
    <name evidence="2" type="ORF">R5H13_03025</name>
</gene>
<organism evidence="1 3">
    <name type="scientific">Pseudoalteromonas maricaloris</name>
    <dbReference type="NCBI Taxonomy" id="184924"/>
    <lineage>
        <taxon>Bacteria</taxon>
        <taxon>Pseudomonadati</taxon>
        <taxon>Pseudomonadota</taxon>
        <taxon>Gammaproteobacteria</taxon>
        <taxon>Alteromonadales</taxon>
        <taxon>Pseudoalteromonadaceae</taxon>
        <taxon>Pseudoalteromonas</taxon>
    </lineage>
</organism>
<dbReference type="EMBL" id="CP137578">
    <property type="protein sequence ID" value="WOX29262.1"/>
    <property type="molecule type" value="Genomic_DNA"/>
</dbReference>
<dbReference type="Proteomes" id="UP001304419">
    <property type="component" value="Chromosome 1"/>
</dbReference>
<dbReference type="AlphaFoldDB" id="A0A8I2H7A3"/>
<sequence>MKNFDKLLEKINEEFKLEGVPHIQRSFLAMSKLSKKLGISIQFGSQESDYVSDWFARRSKASALCVGSLFEAAYYYDAEFWTVKIPIIFGVVQAEAYDALDMPKVNVELISKNDNKSRSYALFWADCMDFSYGISDLQSSHDDSFGIQLLGAGFEELRSATSALLAQKVNKRAIMNARMALEMFMKSYLAMKGNIDEKGARNLGHDLHKALKKVSQVSGKSFPKDVYDSLELYPSINERYSEQKVSTQEIASCYNFALSMGAFVTRTVTDRNILSQVLGG</sequence>
<evidence type="ECO:0000313" key="3">
    <source>
        <dbReference type="Proteomes" id="UP000646877"/>
    </source>
</evidence>
<dbReference type="RefSeq" id="WP_193522352.1">
    <property type="nucleotide sequence ID" value="NZ_CBCSDF010000019.1"/>
</dbReference>
<keyword evidence="4" id="KW-1185">Reference proteome</keyword>
<proteinExistence type="predicted"/>
<reference evidence="1" key="1">
    <citation type="submission" date="2019-10" db="EMBL/GenBank/DDBJ databases">
        <authorList>
            <person name="Paulsen S."/>
        </authorList>
    </citation>
    <scope>NUCLEOTIDE SEQUENCE</scope>
    <source>
        <strain evidence="1">LMG 19692</strain>
    </source>
</reference>